<dbReference type="Pfam" id="PF00591">
    <property type="entry name" value="Glycos_transf_3"/>
    <property type="match status" value="1"/>
</dbReference>
<dbReference type="SUPFAM" id="SSF54680">
    <property type="entry name" value="Pyrimidine nucleoside phosphorylase C-terminal domain"/>
    <property type="match status" value="1"/>
</dbReference>
<dbReference type="Gene3D" id="3.40.1030.10">
    <property type="entry name" value="Nucleoside phosphorylase/phosphoribosyltransferase catalytic domain"/>
    <property type="match status" value="1"/>
</dbReference>
<comment type="catalytic activity">
    <reaction evidence="9">
        <text>uridine + phosphate = alpha-D-ribose 1-phosphate + uracil</text>
        <dbReference type="Rhea" id="RHEA:24388"/>
        <dbReference type="ChEBI" id="CHEBI:16704"/>
        <dbReference type="ChEBI" id="CHEBI:17568"/>
        <dbReference type="ChEBI" id="CHEBI:43474"/>
        <dbReference type="ChEBI" id="CHEBI:57720"/>
        <dbReference type="EC" id="2.4.2.2"/>
    </reaction>
</comment>
<evidence type="ECO:0000256" key="1">
    <source>
        <dbReference type="ARBA" id="ARBA00001066"/>
    </source>
</evidence>
<protein>
    <recommendedName>
        <fullName evidence="6">Pyrimidine-nucleoside phosphorylase</fullName>
        <ecNumber evidence="5">2.4.2.2</ecNumber>
    </recommendedName>
</protein>
<dbReference type="Proteomes" id="UP000664545">
    <property type="component" value="Unassembled WGS sequence"/>
</dbReference>
<evidence type="ECO:0000256" key="10">
    <source>
        <dbReference type="ARBA" id="ARBA00048525"/>
    </source>
</evidence>
<evidence type="ECO:0000259" key="11">
    <source>
        <dbReference type="SMART" id="SM00941"/>
    </source>
</evidence>
<dbReference type="InterPro" id="IPR013102">
    <property type="entry name" value="PYNP_C"/>
</dbReference>
<dbReference type="NCBIfam" id="TIGR02644">
    <property type="entry name" value="Y_phosphoryl"/>
    <property type="match status" value="1"/>
</dbReference>
<dbReference type="EC" id="2.4.2.2" evidence="5"/>
<dbReference type="RefSeq" id="WP_206581509.1">
    <property type="nucleotide sequence ID" value="NZ_JAFJZZ010000001.1"/>
</dbReference>
<evidence type="ECO:0000256" key="6">
    <source>
        <dbReference type="ARBA" id="ARBA00014680"/>
    </source>
</evidence>
<sequence>MNMNDIIYKKREGGKLAKEEIDYFVKGYTEGKIPDYQMSALLMAIFFQKMDQEETYQLTNAMKLSGDVVNLSQIQGIKVDKHSTGGVGDKTTLIVAPIAAACGVPIAKMSGRGLGFTGGTVDKMEAIPGFQTTIEAEKFINLVNKTGISVIGQTAHIAPADKKIYALRDVTSTVDNMSLISASIMSKKLASGSDAIVLDVKCGDGAFMQTFEDACELAQWMVDLGNADGKKTIAVVTDMNQPLGKAVGNSLEVIEAIETLKGNGPEDITELSLTLAGIMIFAGGKAVSCEEGYQMAEKVLQNGEALEKLIQFIEGQGGDSKVVNDYSLFPQYTYKQDIISEQDGYVDKIAARIIGLASQHAGAGRATKEDQIDLSAGIYLHKKVGDKVIKGEVLATVYGTDSEKVAHSVEEAEKAFAFSAAEPEKLLLIKKIIL</sequence>
<evidence type="ECO:0000256" key="4">
    <source>
        <dbReference type="ARBA" id="ARBA00011738"/>
    </source>
</evidence>
<dbReference type="Gene3D" id="1.20.970.10">
    <property type="entry name" value="Transferase, Pyrimidine Nucleoside Phosphorylase, Chain C"/>
    <property type="match status" value="1"/>
</dbReference>
<dbReference type="GO" id="GO:0006206">
    <property type="term" value="P:pyrimidine nucleobase metabolic process"/>
    <property type="evidence" value="ECO:0007669"/>
    <property type="project" value="InterPro"/>
</dbReference>
<evidence type="ECO:0000256" key="9">
    <source>
        <dbReference type="ARBA" id="ARBA00048453"/>
    </source>
</evidence>
<dbReference type="Pfam" id="PF02885">
    <property type="entry name" value="Glycos_trans_3N"/>
    <property type="match status" value="1"/>
</dbReference>
<accession>A0A939D7V5</accession>
<dbReference type="PIRSF" id="PIRSF000478">
    <property type="entry name" value="TP_PyNP"/>
    <property type="match status" value="1"/>
</dbReference>
<dbReference type="NCBIfam" id="NF004747">
    <property type="entry name" value="PRK06078.1"/>
    <property type="match status" value="1"/>
</dbReference>
<gene>
    <name evidence="12" type="ORF">JYB65_05090</name>
</gene>
<dbReference type="AlphaFoldDB" id="A0A939D7V5"/>
<dbReference type="EMBL" id="JAFJZZ010000001">
    <property type="protein sequence ID" value="MBN7772731.1"/>
    <property type="molecule type" value="Genomic_DNA"/>
</dbReference>
<dbReference type="Pfam" id="PF07831">
    <property type="entry name" value="PYNP_C"/>
    <property type="match status" value="1"/>
</dbReference>
<dbReference type="SUPFAM" id="SSF52418">
    <property type="entry name" value="Nucleoside phosphorylase/phosphoribosyltransferase catalytic domain"/>
    <property type="match status" value="1"/>
</dbReference>
<dbReference type="GO" id="GO:0009032">
    <property type="term" value="F:thymidine phosphorylase activity"/>
    <property type="evidence" value="ECO:0007669"/>
    <property type="project" value="TreeGrafter"/>
</dbReference>
<dbReference type="GO" id="GO:0006213">
    <property type="term" value="P:pyrimidine nucleoside metabolic process"/>
    <property type="evidence" value="ECO:0007669"/>
    <property type="project" value="InterPro"/>
</dbReference>
<proteinExistence type="inferred from homology"/>
<dbReference type="Gene3D" id="3.90.1170.30">
    <property type="entry name" value="Pyrimidine nucleoside phosphorylase-like, C-terminal domain"/>
    <property type="match status" value="1"/>
</dbReference>
<comment type="function">
    <text evidence="2">Catalyzes phosphorolysis of the pyrimidine nucleosides uridine, thymidine and 2'-deoxyuridine with the formation of the corresponding pyrimidine base and ribose-1-phosphate.</text>
</comment>
<keyword evidence="13" id="KW-1185">Reference proteome</keyword>
<evidence type="ECO:0000313" key="13">
    <source>
        <dbReference type="Proteomes" id="UP000664545"/>
    </source>
</evidence>
<comment type="caution">
    <text evidence="12">The sequence shown here is derived from an EMBL/GenBank/DDBJ whole genome shotgun (WGS) entry which is preliminary data.</text>
</comment>
<comment type="subunit">
    <text evidence="4">Homodimer.</text>
</comment>
<name>A0A939D7V5_CLOAM</name>
<evidence type="ECO:0000313" key="12">
    <source>
        <dbReference type="EMBL" id="MBN7772731.1"/>
    </source>
</evidence>
<comment type="similarity">
    <text evidence="3">Belongs to the thymidine/pyrimidine-nucleoside phosphorylase family.</text>
</comment>
<dbReference type="InterPro" id="IPR036566">
    <property type="entry name" value="PYNP-like_C_sf"/>
</dbReference>
<dbReference type="InterPro" id="IPR017872">
    <property type="entry name" value="Pyrmidine_PPase_CS"/>
</dbReference>
<dbReference type="InterPro" id="IPR036320">
    <property type="entry name" value="Glycosyl_Trfase_fam3_N_dom_sf"/>
</dbReference>
<dbReference type="NCBIfam" id="NF004490">
    <property type="entry name" value="PRK05820.1"/>
    <property type="match status" value="1"/>
</dbReference>
<dbReference type="SMART" id="SM00941">
    <property type="entry name" value="PYNP_C"/>
    <property type="match status" value="1"/>
</dbReference>
<feature type="domain" description="Pyrimidine nucleoside phosphorylase C-terminal" evidence="11">
    <location>
        <begin position="345"/>
        <end position="419"/>
    </location>
</feature>
<evidence type="ECO:0000256" key="2">
    <source>
        <dbReference type="ARBA" id="ARBA00003877"/>
    </source>
</evidence>
<dbReference type="InterPro" id="IPR035902">
    <property type="entry name" value="Nuc_phospho_transferase"/>
</dbReference>
<evidence type="ECO:0000256" key="8">
    <source>
        <dbReference type="ARBA" id="ARBA00022679"/>
    </source>
</evidence>
<dbReference type="GO" id="GO:0005829">
    <property type="term" value="C:cytosol"/>
    <property type="evidence" value="ECO:0007669"/>
    <property type="project" value="TreeGrafter"/>
</dbReference>
<dbReference type="PANTHER" id="PTHR10515">
    <property type="entry name" value="THYMIDINE PHOSPHORYLASE"/>
    <property type="match status" value="1"/>
</dbReference>
<evidence type="ECO:0000256" key="7">
    <source>
        <dbReference type="ARBA" id="ARBA00022676"/>
    </source>
</evidence>
<dbReference type="PROSITE" id="PS00647">
    <property type="entry name" value="THYMID_PHOSPHORYLASE"/>
    <property type="match status" value="1"/>
</dbReference>
<comment type="catalytic activity">
    <reaction evidence="1">
        <text>2'-deoxyuridine + phosphate = 2-deoxy-alpha-D-ribose 1-phosphate + uracil</text>
        <dbReference type="Rhea" id="RHEA:22824"/>
        <dbReference type="ChEBI" id="CHEBI:16450"/>
        <dbReference type="ChEBI" id="CHEBI:17568"/>
        <dbReference type="ChEBI" id="CHEBI:43474"/>
        <dbReference type="ChEBI" id="CHEBI:57259"/>
        <dbReference type="EC" id="2.4.2.2"/>
    </reaction>
</comment>
<keyword evidence="7 12" id="KW-0328">Glycosyltransferase</keyword>
<dbReference type="GO" id="GO:0004645">
    <property type="term" value="F:1,4-alpha-oligoglucan phosphorylase activity"/>
    <property type="evidence" value="ECO:0007669"/>
    <property type="project" value="InterPro"/>
</dbReference>
<keyword evidence="8 12" id="KW-0808">Transferase</keyword>
<dbReference type="InterPro" id="IPR017459">
    <property type="entry name" value="Glycosyl_Trfase_fam3_N_dom"/>
</dbReference>
<dbReference type="InterPro" id="IPR018090">
    <property type="entry name" value="Pyrmidine_PPas_bac/euk"/>
</dbReference>
<organism evidence="12 13">
    <name type="scientific">Clostridium aminobutyricum</name>
    <dbReference type="NCBI Taxonomy" id="33953"/>
    <lineage>
        <taxon>Bacteria</taxon>
        <taxon>Bacillati</taxon>
        <taxon>Bacillota</taxon>
        <taxon>Clostridia</taxon>
        <taxon>Eubacteriales</taxon>
        <taxon>Clostridiaceae</taxon>
        <taxon>Clostridium</taxon>
    </lineage>
</organism>
<evidence type="ECO:0000256" key="5">
    <source>
        <dbReference type="ARBA" id="ARBA00011889"/>
    </source>
</evidence>
<dbReference type="FunFam" id="3.40.1030.10:FF:000003">
    <property type="entry name" value="Pyrimidine-nucleoside phosphorylase"/>
    <property type="match status" value="1"/>
</dbReference>
<comment type="catalytic activity">
    <reaction evidence="10">
        <text>thymidine + phosphate = 2-deoxy-alpha-D-ribose 1-phosphate + thymine</text>
        <dbReference type="Rhea" id="RHEA:16037"/>
        <dbReference type="ChEBI" id="CHEBI:17748"/>
        <dbReference type="ChEBI" id="CHEBI:17821"/>
        <dbReference type="ChEBI" id="CHEBI:43474"/>
        <dbReference type="ChEBI" id="CHEBI:57259"/>
        <dbReference type="EC" id="2.4.2.2"/>
    </reaction>
</comment>
<dbReference type="SUPFAM" id="SSF47648">
    <property type="entry name" value="Nucleoside phosphorylase/phosphoribosyltransferase N-terminal domain"/>
    <property type="match status" value="1"/>
</dbReference>
<evidence type="ECO:0000256" key="3">
    <source>
        <dbReference type="ARBA" id="ARBA00006915"/>
    </source>
</evidence>
<reference evidence="12" key="1">
    <citation type="submission" date="2021-02" db="EMBL/GenBank/DDBJ databases">
        <title>Abyssanaerobacter marinus gen.nov., sp., nov, anaerobic bacterium isolated from the Onnuri vent field of Indian Ocean and suggestion of Mogibacteriaceae fam. nov., and proposal of reclassification of ambiguous this family's genus member.</title>
        <authorList>
            <person name="Kim Y.J."/>
            <person name="Yang J.-A."/>
        </authorList>
    </citation>
    <scope>NUCLEOTIDE SEQUENCE</scope>
    <source>
        <strain evidence="12">DSM 2634</strain>
    </source>
</reference>
<dbReference type="InterPro" id="IPR000312">
    <property type="entry name" value="Glycosyl_Trfase_fam3"/>
</dbReference>
<dbReference type="InterPro" id="IPR000053">
    <property type="entry name" value="Thymidine/pyrmidine_PPase"/>
</dbReference>
<dbReference type="PANTHER" id="PTHR10515:SF0">
    <property type="entry name" value="THYMIDINE PHOSPHORYLASE"/>
    <property type="match status" value="1"/>
</dbReference>